<organism evidence="2 3">
    <name type="scientific">Thalassiosira pseudonana</name>
    <name type="common">Marine diatom</name>
    <name type="synonym">Cyclotella nana</name>
    <dbReference type="NCBI Taxonomy" id="35128"/>
    <lineage>
        <taxon>Eukaryota</taxon>
        <taxon>Sar</taxon>
        <taxon>Stramenopiles</taxon>
        <taxon>Ochrophyta</taxon>
        <taxon>Bacillariophyta</taxon>
        <taxon>Coscinodiscophyceae</taxon>
        <taxon>Thalassiosirophycidae</taxon>
        <taxon>Thalassiosirales</taxon>
        <taxon>Thalassiosiraceae</taxon>
        <taxon>Thalassiosira</taxon>
    </lineage>
</organism>
<dbReference type="KEGG" id="tps:THAPSDRAFT_22025"/>
<evidence type="ECO:0000313" key="3">
    <source>
        <dbReference type="Proteomes" id="UP000001449"/>
    </source>
</evidence>
<dbReference type="PaxDb" id="35128-Thaps22025"/>
<dbReference type="HOGENOM" id="CLU_2101869_0_0_1"/>
<dbReference type="GeneID" id="7452747"/>
<feature type="compositionally biased region" description="Low complexity" evidence="1">
    <location>
        <begin position="66"/>
        <end position="81"/>
    </location>
</feature>
<dbReference type="Proteomes" id="UP000001449">
    <property type="component" value="Chromosome 3"/>
</dbReference>
<name>B8BWJ2_THAPS</name>
<dbReference type="eggNOG" id="ENOG502TB2A">
    <property type="taxonomic scope" value="Eukaryota"/>
</dbReference>
<keyword evidence="3" id="KW-1185">Reference proteome</keyword>
<evidence type="ECO:0000313" key="2">
    <source>
        <dbReference type="EMBL" id="EED94528.1"/>
    </source>
</evidence>
<dbReference type="OMA" id="AIRTDHN"/>
<dbReference type="RefSeq" id="XP_002289092.1">
    <property type="nucleotide sequence ID" value="XM_002289056.1"/>
</dbReference>
<reference evidence="2 3" key="2">
    <citation type="journal article" date="2008" name="Nature">
        <title>The Phaeodactylum genome reveals the evolutionary history of diatom genomes.</title>
        <authorList>
            <person name="Bowler C."/>
            <person name="Allen A.E."/>
            <person name="Badger J.H."/>
            <person name="Grimwood J."/>
            <person name="Jabbari K."/>
            <person name="Kuo A."/>
            <person name="Maheswari U."/>
            <person name="Martens C."/>
            <person name="Maumus F."/>
            <person name="Otillar R.P."/>
            <person name="Rayko E."/>
            <person name="Salamov A."/>
            <person name="Vandepoele K."/>
            <person name="Beszteri B."/>
            <person name="Gruber A."/>
            <person name="Heijde M."/>
            <person name="Katinka M."/>
            <person name="Mock T."/>
            <person name="Valentin K."/>
            <person name="Verret F."/>
            <person name="Berges J.A."/>
            <person name="Brownlee C."/>
            <person name="Cadoret J.P."/>
            <person name="Chiovitti A."/>
            <person name="Choi C.J."/>
            <person name="Coesel S."/>
            <person name="De Martino A."/>
            <person name="Detter J.C."/>
            <person name="Durkin C."/>
            <person name="Falciatore A."/>
            <person name="Fournet J."/>
            <person name="Haruta M."/>
            <person name="Huysman M.J."/>
            <person name="Jenkins B.D."/>
            <person name="Jiroutova K."/>
            <person name="Jorgensen R.E."/>
            <person name="Joubert Y."/>
            <person name="Kaplan A."/>
            <person name="Kroger N."/>
            <person name="Kroth P.G."/>
            <person name="La Roche J."/>
            <person name="Lindquist E."/>
            <person name="Lommer M."/>
            <person name="Martin-Jezequel V."/>
            <person name="Lopez P.J."/>
            <person name="Lucas S."/>
            <person name="Mangogna M."/>
            <person name="McGinnis K."/>
            <person name="Medlin L.K."/>
            <person name="Montsant A."/>
            <person name="Oudot-Le Secq M.P."/>
            <person name="Napoli C."/>
            <person name="Obornik M."/>
            <person name="Parker M.S."/>
            <person name="Petit J.L."/>
            <person name="Porcel B.M."/>
            <person name="Poulsen N."/>
            <person name="Robison M."/>
            <person name="Rychlewski L."/>
            <person name="Rynearson T.A."/>
            <person name="Schmutz J."/>
            <person name="Shapiro H."/>
            <person name="Siaut M."/>
            <person name="Stanley M."/>
            <person name="Sussman M.R."/>
            <person name="Taylor A.R."/>
            <person name="Vardi A."/>
            <person name="von Dassow P."/>
            <person name="Vyverman W."/>
            <person name="Willis A."/>
            <person name="Wyrwicz L.S."/>
            <person name="Rokhsar D.S."/>
            <person name="Weissenbach J."/>
            <person name="Armbrust E.V."/>
            <person name="Green B.R."/>
            <person name="Van de Peer Y."/>
            <person name="Grigoriev I.V."/>
        </authorList>
    </citation>
    <scope>NUCLEOTIDE SEQUENCE [LARGE SCALE GENOMIC DNA]</scope>
    <source>
        <strain evidence="2 3">CCMP1335</strain>
    </source>
</reference>
<proteinExistence type="predicted"/>
<dbReference type="InParanoid" id="B8BWJ2"/>
<gene>
    <name evidence="2" type="ORF">THAPSDRAFT_22025</name>
</gene>
<feature type="region of interest" description="Disordered" evidence="1">
    <location>
        <begin position="61"/>
        <end position="88"/>
    </location>
</feature>
<accession>B8BWJ2</accession>
<reference evidence="2 3" key="1">
    <citation type="journal article" date="2004" name="Science">
        <title>The genome of the diatom Thalassiosira pseudonana: ecology, evolution, and metabolism.</title>
        <authorList>
            <person name="Armbrust E.V."/>
            <person name="Berges J.A."/>
            <person name="Bowler C."/>
            <person name="Green B.R."/>
            <person name="Martinez D."/>
            <person name="Putnam N.H."/>
            <person name="Zhou S."/>
            <person name="Allen A.E."/>
            <person name="Apt K.E."/>
            <person name="Bechner M."/>
            <person name="Brzezinski M.A."/>
            <person name="Chaal B.K."/>
            <person name="Chiovitti A."/>
            <person name="Davis A.K."/>
            <person name="Demarest M.S."/>
            <person name="Detter J.C."/>
            <person name="Glavina T."/>
            <person name="Goodstein D."/>
            <person name="Hadi M.Z."/>
            <person name="Hellsten U."/>
            <person name="Hildebrand M."/>
            <person name="Jenkins B.D."/>
            <person name="Jurka J."/>
            <person name="Kapitonov V.V."/>
            <person name="Kroger N."/>
            <person name="Lau W.W."/>
            <person name="Lane T.W."/>
            <person name="Larimer F.W."/>
            <person name="Lippmeier J.C."/>
            <person name="Lucas S."/>
            <person name="Medina M."/>
            <person name="Montsant A."/>
            <person name="Obornik M."/>
            <person name="Parker M.S."/>
            <person name="Palenik B."/>
            <person name="Pazour G.J."/>
            <person name="Richardson P.M."/>
            <person name="Rynearson T.A."/>
            <person name="Saito M.A."/>
            <person name="Schwartz D.C."/>
            <person name="Thamatrakoln K."/>
            <person name="Valentin K."/>
            <person name="Vardi A."/>
            <person name="Wilkerson F.P."/>
            <person name="Rokhsar D.S."/>
        </authorList>
    </citation>
    <scope>NUCLEOTIDE SEQUENCE [LARGE SCALE GENOMIC DNA]</scope>
    <source>
        <strain evidence="2 3">CCMP1335</strain>
    </source>
</reference>
<dbReference type="PANTHER" id="PTHR34966">
    <property type="entry name" value="OSJNBA0043L24.15 PROTEIN"/>
    <property type="match status" value="1"/>
</dbReference>
<evidence type="ECO:0000256" key="1">
    <source>
        <dbReference type="SAM" id="MobiDB-lite"/>
    </source>
</evidence>
<sequence>MNQFVQRVANYIANEIFIKGLANSKTFQKFAVHTDRHITKIKKEGMETLNTHVDELHKQATKAAFSTSSNSSGGTSSKGSTLMPPTKPLPGISGFFSALGKVIRRDLGIEGGGKKG</sequence>
<protein>
    <submittedName>
        <fullName evidence="2">Uncharacterized protein</fullName>
    </submittedName>
</protein>
<dbReference type="PANTHER" id="PTHR34966:SF1">
    <property type="entry name" value="OS04G0508100 PROTEIN"/>
    <property type="match status" value="1"/>
</dbReference>
<dbReference type="AlphaFoldDB" id="B8BWJ2"/>
<dbReference type="EMBL" id="CM000640">
    <property type="protein sequence ID" value="EED94528.1"/>
    <property type="molecule type" value="Genomic_DNA"/>
</dbReference>